<gene>
    <name evidence="3" type="ORF">N658DRAFT_298330</name>
</gene>
<sequence length="156" mass="17927">MTAVTSHIVLVLLCLSGASFSQKLELQFEMESDMFEVVDFNFWISWWFSGPPLPSWPSTPLKSPSRSSQPLTRRARDARGTPNDVLWATSSITIVYVMNPKAGNRWRVFPHCDKTICWSQQVPTGLCLSCRKRPVWWVLWPSNLHVQMQKSVSAWD</sequence>
<keyword evidence="2" id="KW-0732">Signal</keyword>
<evidence type="ECO:0000256" key="1">
    <source>
        <dbReference type="SAM" id="MobiDB-lite"/>
    </source>
</evidence>
<dbReference type="AlphaFoldDB" id="A0AAN6T338"/>
<organism evidence="3 4">
    <name type="scientific">Parathielavia hyrcaniae</name>
    <dbReference type="NCBI Taxonomy" id="113614"/>
    <lineage>
        <taxon>Eukaryota</taxon>
        <taxon>Fungi</taxon>
        <taxon>Dikarya</taxon>
        <taxon>Ascomycota</taxon>
        <taxon>Pezizomycotina</taxon>
        <taxon>Sordariomycetes</taxon>
        <taxon>Sordariomycetidae</taxon>
        <taxon>Sordariales</taxon>
        <taxon>Chaetomiaceae</taxon>
        <taxon>Parathielavia</taxon>
    </lineage>
</organism>
<dbReference type="EMBL" id="MU863629">
    <property type="protein sequence ID" value="KAK4103033.1"/>
    <property type="molecule type" value="Genomic_DNA"/>
</dbReference>
<reference evidence="3" key="1">
    <citation type="journal article" date="2023" name="Mol. Phylogenet. Evol.">
        <title>Genome-scale phylogeny and comparative genomics of the fungal order Sordariales.</title>
        <authorList>
            <person name="Hensen N."/>
            <person name="Bonometti L."/>
            <person name="Westerberg I."/>
            <person name="Brannstrom I.O."/>
            <person name="Guillou S."/>
            <person name="Cros-Aarteil S."/>
            <person name="Calhoun S."/>
            <person name="Haridas S."/>
            <person name="Kuo A."/>
            <person name="Mondo S."/>
            <person name="Pangilinan J."/>
            <person name="Riley R."/>
            <person name="LaButti K."/>
            <person name="Andreopoulos B."/>
            <person name="Lipzen A."/>
            <person name="Chen C."/>
            <person name="Yan M."/>
            <person name="Daum C."/>
            <person name="Ng V."/>
            <person name="Clum A."/>
            <person name="Steindorff A."/>
            <person name="Ohm R.A."/>
            <person name="Martin F."/>
            <person name="Silar P."/>
            <person name="Natvig D.O."/>
            <person name="Lalanne C."/>
            <person name="Gautier V."/>
            <person name="Ament-Velasquez S.L."/>
            <person name="Kruys A."/>
            <person name="Hutchinson M.I."/>
            <person name="Powell A.J."/>
            <person name="Barry K."/>
            <person name="Miller A.N."/>
            <person name="Grigoriev I.V."/>
            <person name="Debuchy R."/>
            <person name="Gladieux P."/>
            <person name="Hiltunen Thoren M."/>
            <person name="Johannesson H."/>
        </authorList>
    </citation>
    <scope>NUCLEOTIDE SEQUENCE</scope>
    <source>
        <strain evidence="3">CBS 757.83</strain>
    </source>
</reference>
<accession>A0AAN6T338</accession>
<keyword evidence="4" id="KW-1185">Reference proteome</keyword>
<evidence type="ECO:0000313" key="3">
    <source>
        <dbReference type="EMBL" id="KAK4103033.1"/>
    </source>
</evidence>
<feature type="compositionally biased region" description="Polar residues" evidence="1">
    <location>
        <begin position="59"/>
        <end position="71"/>
    </location>
</feature>
<feature type="chain" id="PRO_5042964593" evidence="2">
    <location>
        <begin position="22"/>
        <end position="156"/>
    </location>
</feature>
<name>A0AAN6T338_9PEZI</name>
<evidence type="ECO:0000256" key="2">
    <source>
        <dbReference type="SAM" id="SignalP"/>
    </source>
</evidence>
<feature type="signal peptide" evidence="2">
    <location>
        <begin position="1"/>
        <end position="21"/>
    </location>
</feature>
<evidence type="ECO:0000313" key="4">
    <source>
        <dbReference type="Proteomes" id="UP001305647"/>
    </source>
</evidence>
<reference evidence="3" key="2">
    <citation type="submission" date="2023-05" db="EMBL/GenBank/DDBJ databases">
        <authorList>
            <consortium name="Lawrence Berkeley National Laboratory"/>
            <person name="Steindorff A."/>
            <person name="Hensen N."/>
            <person name="Bonometti L."/>
            <person name="Westerberg I."/>
            <person name="Brannstrom I.O."/>
            <person name="Guillou S."/>
            <person name="Cros-Aarteil S."/>
            <person name="Calhoun S."/>
            <person name="Haridas S."/>
            <person name="Kuo A."/>
            <person name="Mondo S."/>
            <person name="Pangilinan J."/>
            <person name="Riley R."/>
            <person name="Labutti K."/>
            <person name="Andreopoulos B."/>
            <person name="Lipzen A."/>
            <person name="Chen C."/>
            <person name="Yanf M."/>
            <person name="Daum C."/>
            <person name="Ng V."/>
            <person name="Clum A."/>
            <person name="Ohm R."/>
            <person name="Martin F."/>
            <person name="Silar P."/>
            <person name="Natvig D."/>
            <person name="Lalanne C."/>
            <person name="Gautier V."/>
            <person name="Ament-Velasquez S.L."/>
            <person name="Kruys A."/>
            <person name="Hutchinson M.I."/>
            <person name="Powell A.J."/>
            <person name="Barry K."/>
            <person name="Miller A.N."/>
            <person name="Grigoriev I.V."/>
            <person name="Debuchy R."/>
            <person name="Gladieux P."/>
            <person name="Thoren M.H."/>
            <person name="Johannesson H."/>
        </authorList>
    </citation>
    <scope>NUCLEOTIDE SEQUENCE</scope>
    <source>
        <strain evidence="3">CBS 757.83</strain>
    </source>
</reference>
<feature type="region of interest" description="Disordered" evidence="1">
    <location>
        <begin position="59"/>
        <end position="78"/>
    </location>
</feature>
<protein>
    <submittedName>
        <fullName evidence="3">Uncharacterized protein</fullName>
    </submittedName>
</protein>
<dbReference type="Proteomes" id="UP001305647">
    <property type="component" value="Unassembled WGS sequence"/>
</dbReference>
<comment type="caution">
    <text evidence="3">The sequence shown here is derived from an EMBL/GenBank/DDBJ whole genome shotgun (WGS) entry which is preliminary data.</text>
</comment>
<proteinExistence type="predicted"/>